<dbReference type="InterPro" id="IPR028208">
    <property type="entry name" value="Effector_pro_NleD-like"/>
</dbReference>
<sequence length="399" mass="45684">MEGGKIIRTIGGESVKIAKKSITLTATEGDLTFNSATKVVMTGKQGGVQYLNNYKPPIPLQVVKIEGPFNEQGDKITVIEKGKSYIYKATEFNRELKSPLEIKQIKWAMQHNDDNLIFASQARGKQEVTLSISESEPSEKITIYAYFENPIQEASIEVSLKTGEPGYIIISSRISHENDKNRTKIFKYSQGNLYEEIEEYSRDNQLFKIEPYTGHVNEYVQKAKEDLDLLASNSEGKKLLVWFEQKYKVTIGVKPGSGINHTNGFSITYEGIPIKLPVENNPLPQLISSYVILGHEMGHAKSYHLKQQDLRYWEGTIMVDEIYASHIENKIRMAAGIPLRDYYDRDKIGSKTRLIDNNHKNLYINKYENNYPIFNPITQTIKEIDYNEAFNYDIIEKDK</sequence>
<keyword evidence="2" id="KW-1185">Reference proteome</keyword>
<name>A0A2S8AAW8_9FLAO</name>
<dbReference type="Pfam" id="PF14891">
    <property type="entry name" value="Peptidase_M91"/>
    <property type="match status" value="1"/>
</dbReference>
<dbReference type="EMBL" id="PSZM01000040">
    <property type="protein sequence ID" value="PQL91745.1"/>
    <property type="molecule type" value="Genomic_DNA"/>
</dbReference>
<dbReference type="Proteomes" id="UP000238042">
    <property type="component" value="Unassembled WGS sequence"/>
</dbReference>
<evidence type="ECO:0000313" key="2">
    <source>
        <dbReference type="Proteomes" id="UP000238042"/>
    </source>
</evidence>
<dbReference type="AlphaFoldDB" id="A0A2S8AAW8"/>
<proteinExistence type="predicted"/>
<accession>A0A2S8AAW8</accession>
<protein>
    <submittedName>
        <fullName evidence="1">Uncharacterized protein</fullName>
    </submittedName>
</protein>
<organism evidence="1 2">
    <name type="scientific">Apibacter adventoris</name>
    <dbReference type="NCBI Taxonomy" id="1679466"/>
    <lineage>
        <taxon>Bacteria</taxon>
        <taxon>Pseudomonadati</taxon>
        <taxon>Bacteroidota</taxon>
        <taxon>Flavobacteriia</taxon>
        <taxon>Flavobacteriales</taxon>
        <taxon>Weeksellaceae</taxon>
        <taxon>Apibacter</taxon>
    </lineage>
</organism>
<dbReference type="OrthoDB" id="1465065at2"/>
<dbReference type="RefSeq" id="WP_105247109.1">
    <property type="nucleotide sequence ID" value="NZ_PSZM01000040.1"/>
</dbReference>
<evidence type="ECO:0000313" key="1">
    <source>
        <dbReference type="EMBL" id="PQL91745.1"/>
    </source>
</evidence>
<comment type="caution">
    <text evidence="1">The sequence shown here is derived from an EMBL/GenBank/DDBJ whole genome shotgun (WGS) entry which is preliminary data.</text>
</comment>
<reference evidence="1 2" key="1">
    <citation type="submission" date="2018-02" db="EMBL/GenBank/DDBJ databases">
        <title>Genome sequences of Apibacter spp., gut symbionts of Asian honey bees.</title>
        <authorList>
            <person name="Kwong W.K."/>
            <person name="Steele M.I."/>
            <person name="Moran N.A."/>
        </authorList>
    </citation>
    <scope>NUCLEOTIDE SEQUENCE [LARGE SCALE GENOMIC DNA]</scope>
    <source>
        <strain evidence="2">wkB301</strain>
    </source>
</reference>
<gene>
    <name evidence="1" type="ORF">C4S77_08060</name>
</gene>